<keyword evidence="4" id="KW-0125">Carotenoid biosynthesis</keyword>
<dbReference type="Proteomes" id="UP000248688">
    <property type="component" value="Chromosome"/>
</dbReference>
<evidence type="ECO:0000256" key="2">
    <source>
        <dbReference type="ARBA" id="ARBA00004829"/>
    </source>
</evidence>
<dbReference type="GO" id="GO:0016020">
    <property type="term" value="C:membrane"/>
    <property type="evidence" value="ECO:0007669"/>
    <property type="project" value="UniProtKB-SubCell"/>
</dbReference>
<keyword evidence="5 8" id="KW-1133">Transmembrane helix</keyword>
<dbReference type="GO" id="GO:0016117">
    <property type="term" value="P:carotenoid biosynthetic process"/>
    <property type="evidence" value="ECO:0007669"/>
    <property type="project" value="UniProtKB-KW"/>
</dbReference>
<gene>
    <name evidence="10" type="ORF">DN752_10565</name>
</gene>
<dbReference type="GO" id="GO:0016872">
    <property type="term" value="F:intramolecular lyase activity"/>
    <property type="evidence" value="ECO:0007669"/>
    <property type="project" value="InterPro"/>
</dbReference>
<dbReference type="Pfam" id="PF18916">
    <property type="entry name" value="Lycopene_cyc"/>
    <property type="match status" value="2"/>
</dbReference>
<feature type="transmembrane region" description="Helical" evidence="8">
    <location>
        <begin position="108"/>
        <end position="125"/>
    </location>
</feature>
<keyword evidence="7" id="KW-0413">Isomerase</keyword>
<dbReference type="OrthoDB" id="5195186at2"/>
<accession>A0A2Z4IHA8</accession>
<feature type="transmembrane region" description="Helical" evidence="8">
    <location>
        <begin position="34"/>
        <end position="53"/>
    </location>
</feature>
<keyword evidence="6 8" id="KW-0472">Membrane</keyword>
<feature type="transmembrane region" description="Helical" evidence="8">
    <location>
        <begin position="207"/>
        <end position="224"/>
    </location>
</feature>
<feature type="transmembrane region" description="Helical" evidence="8">
    <location>
        <begin position="79"/>
        <end position="96"/>
    </location>
</feature>
<evidence type="ECO:0000256" key="7">
    <source>
        <dbReference type="ARBA" id="ARBA00023235"/>
    </source>
</evidence>
<keyword evidence="3 8" id="KW-0812">Transmembrane</keyword>
<keyword evidence="11" id="KW-1185">Reference proteome</keyword>
<dbReference type="GO" id="GO:0045436">
    <property type="term" value="F:lycopene beta cyclase activity"/>
    <property type="evidence" value="ECO:0007669"/>
    <property type="project" value="UniProtKB-ARBA"/>
</dbReference>
<feature type="transmembrane region" description="Helical" evidence="8">
    <location>
        <begin position="131"/>
        <end position="151"/>
    </location>
</feature>
<dbReference type="RefSeq" id="WP_112783912.1">
    <property type="nucleotide sequence ID" value="NZ_CP030041.1"/>
</dbReference>
<evidence type="ECO:0000313" key="10">
    <source>
        <dbReference type="EMBL" id="AWW30531.1"/>
    </source>
</evidence>
<evidence type="ECO:0000256" key="1">
    <source>
        <dbReference type="ARBA" id="ARBA00004141"/>
    </source>
</evidence>
<protein>
    <submittedName>
        <fullName evidence="10">Lycopene cyclase domain-containing protein</fullName>
    </submittedName>
</protein>
<dbReference type="EMBL" id="CP030041">
    <property type="protein sequence ID" value="AWW30531.1"/>
    <property type="molecule type" value="Genomic_DNA"/>
</dbReference>
<dbReference type="InterPro" id="IPR017825">
    <property type="entry name" value="Lycopene_cyclase_dom"/>
</dbReference>
<feature type="transmembrane region" description="Helical" evidence="8">
    <location>
        <begin position="160"/>
        <end position="182"/>
    </location>
</feature>
<comment type="subcellular location">
    <subcellularLocation>
        <location evidence="1">Membrane</location>
        <topology evidence="1">Multi-pass membrane protein</topology>
    </subcellularLocation>
</comment>
<reference evidence="10 11" key="1">
    <citation type="submission" date="2018-06" db="EMBL/GenBank/DDBJ databases">
        <title>Echinicola strongylocentroti sp. nov., isolated from a sea urchin Strongylocentrotus intermedius.</title>
        <authorList>
            <person name="Bae S.S."/>
        </authorList>
    </citation>
    <scope>NUCLEOTIDE SEQUENCE [LARGE SCALE GENOMIC DNA]</scope>
    <source>
        <strain evidence="10 11">MEBiC08714</strain>
    </source>
</reference>
<evidence type="ECO:0000256" key="4">
    <source>
        <dbReference type="ARBA" id="ARBA00022746"/>
    </source>
</evidence>
<feature type="domain" description="Lycopene cyclase" evidence="9">
    <location>
        <begin position="130"/>
        <end position="224"/>
    </location>
</feature>
<feature type="transmembrane region" description="Helical" evidence="8">
    <location>
        <begin position="6"/>
        <end position="22"/>
    </location>
</feature>
<sequence length="235" mass="27599">MERYLYLAINIATVLFPVLWSFERKVCYYKKWPFLFPSMAITAVVFLVWDHWFTDMSVWGFNDRYLSGIYLGNLPLEEYLFFITVPFSCIFIYEVLQYYLDDDTGVPYAKPITFLLMVFLFGLSAMNWQKWYTAVNFAFVAGLLAVHYIVFRSAILGRFYLFYLVHLIPFLVVNGALTGAFTPEPVVMYNNMENLSIRIFTIPIEDFVYSMGLMLMNVSLYQFFRQRKTISASVG</sequence>
<feature type="domain" description="Lycopene cyclase" evidence="9">
    <location>
        <begin position="4"/>
        <end position="96"/>
    </location>
</feature>
<comment type="pathway">
    <text evidence="2">Carotenoid biosynthesis.</text>
</comment>
<dbReference type="NCBIfam" id="TIGR03462">
    <property type="entry name" value="CarR_dom_SF"/>
    <property type="match status" value="2"/>
</dbReference>
<evidence type="ECO:0000256" key="8">
    <source>
        <dbReference type="SAM" id="Phobius"/>
    </source>
</evidence>
<evidence type="ECO:0000259" key="9">
    <source>
        <dbReference type="Pfam" id="PF18916"/>
    </source>
</evidence>
<name>A0A2Z4IHA8_9BACT</name>
<proteinExistence type="predicted"/>
<organism evidence="10 11">
    <name type="scientific">Echinicola strongylocentroti</name>
    <dbReference type="NCBI Taxonomy" id="1795355"/>
    <lineage>
        <taxon>Bacteria</taxon>
        <taxon>Pseudomonadati</taxon>
        <taxon>Bacteroidota</taxon>
        <taxon>Cytophagia</taxon>
        <taxon>Cytophagales</taxon>
        <taxon>Cyclobacteriaceae</taxon>
        <taxon>Echinicola</taxon>
    </lineage>
</organism>
<dbReference type="KEGG" id="est:DN752_10565"/>
<dbReference type="AlphaFoldDB" id="A0A2Z4IHA8"/>
<evidence type="ECO:0000256" key="6">
    <source>
        <dbReference type="ARBA" id="ARBA00023136"/>
    </source>
</evidence>
<evidence type="ECO:0000313" key="11">
    <source>
        <dbReference type="Proteomes" id="UP000248688"/>
    </source>
</evidence>
<evidence type="ECO:0000256" key="5">
    <source>
        <dbReference type="ARBA" id="ARBA00022989"/>
    </source>
</evidence>
<evidence type="ECO:0000256" key="3">
    <source>
        <dbReference type="ARBA" id="ARBA00022692"/>
    </source>
</evidence>